<comment type="similarity">
    <text evidence="4">Belongs to the LptA family.</text>
</comment>
<comment type="subunit">
    <text evidence="4">Component of the lipopolysaccharide transport and assembly complex.</text>
</comment>
<evidence type="ECO:0000256" key="3">
    <source>
        <dbReference type="ARBA" id="ARBA00022764"/>
    </source>
</evidence>
<dbReference type="GO" id="GO:0042597">
    <property type="term" value="C:periplasmic space"/>
    <property type="evidence" value="ECO:0007669"/>
    <property type="project" value="UniProtKB-SubCell"/>
</dbReference>
<accession>Q74PQ6</accession>
<evidence type="ECO:0000259" key="5">
    <source>
        <dbReference type="Pfam" id="PF03968"/>
    </source>
</evidence>
<dbReference type="HOGENOM" id="CLU_095993_2_1_6"/>
<evidence type="ECO:0000256" key="1">
    <source>
        <dbReference type="ARBA" id="ARBA00022448"/>
    </source>
</evidence>
<keyword evidence="3 4" id="KW-0574">Periplasm</keyword>
<evidence type="ECO:0000313" key="8">
    <source>
        <dbReference type="Proteomes" id="UP000001019"/>
    </source>
</evidence>
<dbReference type="InterPro" id="IPR052037">
    <property type="entry name" value="LPS_export_LptA"/>
</dbReference>
<accession>Q8D1Q7</accession>
<dbReference type="IntAct" id="Q8D1Q7">
    <property type="interactions" value="1"/>
</dbReference>
<dbReference type="Gene3D" id="2.60.450.10">
    <property type="entry name" value="Lipopolysaccharide (LPS) transport protein A like domain"/>
    <property type="match status" value="1"/>
</dbReference>
<keyword evidence="2 4" id="KW-0732">Signal</keyword>
<proteinExistence type="inferred from homology"/>
<dbReference type="DNASU" id="1145099"/>
<feature type="signal peptide" evidence="4">
    <location>
        <begin position="1"/>
        <end position="32"/>
    </location>
</feature>
<dbReference type="KEGG" id="ypk:y0152"/>
<name>Q8D1Q7_YERPE</name>
<reference evidence="8" key="3">
    <citation type="journal article" date="2004" name="DNA Res.">
        <title>Complete genome sequence of Yersinia pestis strain 91001, an isolate avirulent to humans.</title>
        <authorList>
            <person name="Song Y."/>
            <person name="Tong Z."/>
            <person name="Wang J."/>
            <person name="Wang L."/>
            <person name="Guo Z."/>
            <person name="Han Y."/>
            <person name="Zhang J."/>
            <person name="Pei D."/>
            <person name="Zhou D."/>
            <person name="Qin H."/>
            <person name="Pang X."/>
            <person name="Han Y."/>
            <person name="Zhai J."/>
            <person name="Li M."/>
            <person name="Cui B."/>
            <person name="Qi Z."/>
            <person name="Jin L."/>
            <person name="Dai R."/>
            <person name="Chen F."/>
            <person name="Li S."/>
            <person name="Ye C."/>
            <person name="Du Z."/>
            <person name="Lin W."/>
            <person name="Wang J."/>
            <person name="Yu J."/>
            <person name="Yang H."/>
            <person name="Wang J."/>
            <person name="Huang P."/>
            <person name="Yang R."/>
        </authorList>
    </citation>
    <scope>NUCLEOTIDE SEQUENCE [LARGE SCALE GENOMIC DNA]</scope>
    <source>
        <strain evidence="8">91001 / Biovar Mediaevalis</strain>
    </source>
</reference>
<dbReference type="KEGG" id="ypm:YP_3835"/>
<protein>
    <recommendedName>
        <fullName evidence="4">Lipopolysaccharide export system protein LptA</fullName>
    </recommendedName>
</protein>
<dbReference type="PANTHER" id="PTHR36504:SF1">
    <property type="entry name" value="LIPOPOLYSACCHARIDE EXPORT SYSTEM PROTEIN LPTA"/>
    <property type="match status" value="1"/>
</dbReference>
<dbReference type="Pfam" id="PF03968">
    <property type="entry name" value="LptD_N"/>
    <property type="match status" value="1"/>
</dbReference>
<dbReference type="EnsemblBacteria" id="AAS63982">
    <property type="protein sequence ID" value="AAS63982"/>
    <property type="gene ID" value="YP_3835"/>
</dbReference>
<dbReference type="HAMAP" id="MF_01914">
    <property type="entry name" value="LPS_assembly_LptA"/>
    <property type="match status" value="1"/>
</dbReference>
<dbReference type="Proteomes" id="UP000002490">
    <property type="component" value="Chromosome"/>
</dbReference>
<dbReference type="InterPro" id="IPR005653">
    <property type="entry name" value="OstA-like_N"/>
</dbReference>
<reference evidence="7" key="2">
    <citation type="submission" date="2003-04" db="EMBL/GenBank/DDBJ databases">
        <authorList>
            <person name="Song Y."/>
            <person name="Tong Z."/>
            <person name="Wang L."/>
            <person name="Han Y."/>
            <person name="Zhang J."/>
            <person name="Pei D."/>
            <person name="Wang J."/>
            <person name="Zhou D."/>
            <person name="Han Y."/>
            <person name="Pang X."/>
            <person name="Zhai J."/>
            <person name="Chen F."/>
            <person name="Qin H."/>
            <person name="Wang J."/>
            <person name="Li S."/>
            <person name="Guo Z."/>
            <person name="Ye C."/>
            <person name="Du Z."/>
            <person name="Lin W."/>
            <person name="Wang J."/>
            <person name="Yu J."/>
            <person name="Yang H."/>
            <person name="Wang J."/>
            <person name="Huang P."/>
            <person name="Yang R."/>
        </authorList>
    </citation>
    <scope>NUCLEOTIDE SEQUENCE</scope>
    <source>
        <strain evidence="7">91001</strain>
    </source>
</reference>
<dbReference type="GO" id="GO:0015920">
    <property type="term" value="P:lipopolysaccharide transport"/>
    <property type="evidence" value="ECO:0007669"/>
    <property type="project" value="UniProtKB-UniRule"/>
</dbReference>
<dbReference type="NCBIfam" id="TIGR03002">
    <property type="entry name" value="outer_YhbN_LptA"/>
    <property type="match status" value="1"/>
</dbReference>
<dbReference type="GO" id="GO:0001530">
    <property type="term" value="F:lipopolysaccharide binding"/>
    <property type="evidence" value="ECO:0007669"/>
    <property type="project" value="InterPro"/>
</dbReference>
<dbReference type="GO" id="GO:0043165">
    <property type="term" value="P:Gram-negative-bacterium-type cell outer membrane assembly"/>
    <property type="evidence" value="ECO:0007669"/>
    <property type="project" value="UniProtKB-UniRule"/>
</dbReference>
<dbReference type="EMBL" id="AE017042">
    <property type="protein sequence ID" value="AAS63982.1"/>
    <property type="molecule type" value="Genomic_DNA"/>
</dbReference>
<sequence length="188" mass="20661" precursor="true">MKRLKPLMKSKNKISHLLLACSLLAASLSAFALTGDTEQPAEVKSDKQTLDMETNTVTFIDNVVIKQGTIEIKADKVVVTRPGGDQSKMIIEGFGNPVTFYQMQDSGKPVKGHGQKLRYEIANDFVVLTGDAYLEQLDSNIKGDRITYLVKKQQMEAFSDKGKRVTTVLLPSQLQDKGPAASGQKKSK</sequence>
<organism evidence="6 9">
    <name type="scientific">Yersinia pestis</name>
    <dbReference type="NCBI Taxonomy" id="632"/>
    <lineage>
        <taxon>Bacteria</taxon>
        <taxon>Pseudomonadati</taxon>
        <taxon>Pseudomonadota</taxon>
        <taxon>Gammaproteobacteria</taxon>
        <taxon>Enterobacterales</taxon>
        <taxon>Yersiniaceae</taxon>
        <taxon>Yersinia</taxon>
    </lineage>
</organism>
<comment type="subcellular location">
    <subcellularLocation>
        <location evidence="4">Periplasm</location>
    </subcellularLocation>
</comment>
<dbReference type="InterPro" id="IPR014340">
    <property type="entry name" value="LptA"/>
</dbReference>
<dbReference type="PANTHER" id="PTHR36504">
    <property type="entry name" value="LIPOPOLYSACCHARIDE EXPORT SYSTEM PROTEIN LPTA"/>
    <property type="match status" value="1"/>
</dbReference>
<dbReference type="Proteomes" id="UP000001019">
    <property type="component" value="Chromosome"/>
</dbReference>
<gene>
    <name evidence="4" type="primary">lptA</name>
    <name evidence="6" type="ordered locus">y0152</name>
    <name evidence="7" type="ordered locus">YP_3835</name>
</gene>
<dbReference type="EMBL" id="AE009952">
    <property type="protein sequence ID" value="AAM83746.1"/>
    <property type="molecule type" value="Genomic_DNA"/>
</dbReference>
<comment type="function">
    <text evidence="4">Involved in the assembly of lipopolysaccharide (LPS). Required for the translocation of LPS from the inner membrane to the outer membrane. May form a bridge between the inner membrane and the outer membrane, via interactions with LptC and LptD, thereby facilitating LPS transfer across the periplasm.</text>
</comment>
<evidence type="ECO:0000313" key="7">
    <source>
        <dbReference type="EMBL" id="AAS63982.1"/>
    </source>
</evidence>
<keyword evidence="1 4" id="KW-0813">Transport</keyword>
<feature type="domain" description="Organic solvent tolerance-like N-terminal" evidence="5">
    <location>
        <begin position="42"/>
        <end position="153"/>
    </location>
</feature>
<reference evidence="6 9" key="1">
    <citation type="journal article" date="2002" name="J. Bacteriol.">
        <title>Genome sequence of Yersinia pestis KIM.</title>
        <authorList>
            <person name="Deng W."/>
            <person name="Burland V."/>
            <person name="Plunkett G.III."/>
            <person name="Boutin A."/>
            <person name="Mayhew G.F."/>
            <person name="Liss P."/>
            <person name="Perna N.T."/>
            <person name="Rose D.J."/>
            <person name="Mau B."/>
            <person name="Zhou S."/>
            <person name="Schwartz D.C."/>
            <person name="Fetherston J.D."/>
            <person name="Lindler L.E."/>
            <person name="Brubaker R.R."/>
            <person name="Plana G.V."/>
            <person name="Straley S.C."/>
            <person name="McDonough K.A."/>
            <person name="Nilles M.L."/>
            <person name="Matson J.S."/>
            <person name="Blattner F.R."/>
            <person name="Perry R.D."/>
        </authorList>
    </citation>
    <scope>NUCLEOTIDE SEQUENCE [LARGE SCALE GENOMIC DNA]</scope>
    <source>
        <strain evidence="6">KIM</strain>
        <strain evidence="9">KIM10+ / Biovar Mediaevalis</strain>
    </source>
</reference>
<dbReference type="FunFam" id="2.60.450.10:FF:000002">
    <property type="entry name" value="Lipopolysaccharide export system protein LptA"/>
    <property type="match status" value="1"/>
</dbReference>
<evidence type="ECO:0000256" key="4">
    <source>
        <dbReference type="HAMAP-Rule" id="MF_01914"/>
    </source>
</evidence>
<evidence type="ECO:0000313" key="6">
    <source>
        <dbReference type="EMBL" id="AAM83746.1"/>
    </source>
</evidence>
<evidence type="ECO:0000256" key="2">
    <source>
        <dbReference type="ARBA" id="ARBA00022729"/>
    </source>
</evidence>
<feature type="chain" id="PRO_5010389033" description="Lipopolysaccharide export system protein LptA" evidence="4">
    <location>
        <begin position="33"/>
        <end position="188"/>
    </location>
</feature>
<dbReference type="AlphaFoldDB" id="Q8D1Q7"/>
<evidence type="ECO:0000313" key="9">
    <source>
        <dbReference type="Proteomes" id="UP000002490"/>
    </source>
</evidence>
<dbReference type="NCBIfam" id="NF008143">
    <property type="entry name" value="PRK10894.1"/>
    <property type="match status" value="1"/>
</dbReference>
<reference evidence="7" key="4">
    <citation type="submission" date="2016-05" db="EMBL/GenBank/DDBJ databases">
        <title>Reannotation of Yersinia pestis strain 91001 based on omics data.</title>
        <authorList>
            <person name="Yiqing M."/>
        </authorList>
    </citation>
    <scope>NUCLEOTIDE SEQUENCE</scope>
    <source>
        <strain evidence="7">91001</strain>
    </source>
</reference>